<dbReference type="AlphaFoldDB" id="A0A5C6ZCA6"/>
<accession>A0A5C6ZCA6</accession>
<dbReference type="Proteomes" id="UP000321578">
    <property type="component" value="Unassembled WGS sequence"/>
</dbReference>
<evidence type="ECO:0000313" key="1">
    <source>
        <dbReference type="EMBL" id="TXD87625.1"/>
    </source>
</evidence>
<dbReference type="EMBL" id="VORO01000022">
    <property type="protein sequence ID" value="TXD87625.1"/>
    <property type="molecule type" value="Genomic_DNA"/>
</dbReference>
<dbReference type="Pfam" id="PF10677">
    <property type="entry name" value="DUF2490"/>
    <property type="match status" value="1"/>
</dbReference>
<name>A0A5C6ZCA6_9FLAO</name>
<proteinExistence type="predicted"/>
<evidence type="ECO:0000313" key="2">
    <source>
        <dbReference type="Proteomes" id="UP000321578"/>
    </source>
</evidence>
<gene>
    <name evidence="1" type="ORF">ESY86_16485</name>
</gene>
<dbReference type="InterPro" id="IPR019619">
    <property type="entry name" value="DUF2490"/>
</dbReference>
<organism evidence="1 2">
    <name type="scientific">Subsaximicrobium wynnwilliamsii</name>
    <dbReference type="NCBI Taxonomy" id="291179"/>
    <lineage>
        <taxon>Bacteria</taxon>
        <taxon>Pseudomonadati</taxon>
        <taxon>Bacteroidota</taxon>
        <taxon>Flavobacteriia</taxon>
        <taxon>Flavobacteriales</taxon>
        <taxon>Flavobacteriaceae</taxon>
        <taxon>Subsaximicrobium</taxon>
    </lineage>
</organism>
<dbReference type="OrthoDB" id="1436620at2"/>
<keyword evidence="2" id="KW-1185">Reference proteome</keyword>
<comment type="caution">
    <text evidence="1">The sequence shown here is derived from an EMBL/GenBank/DDBJ whole genome shotgun (WGS) entry which is preliminary data.</text>
</comment>
<reference evidence="1 2" key="1">
    <citation type="submission" date="2019-08" db="EMBL/GenBank/DDBJ databases">
        <title>Genomes of Subsaximicrobium wynnwilliamsii strains.</title>
        <authorList>
            <person name="Bowman J.P."/>
        </authorList>
    </citation>
    <scope>NUCLEOTIDE SEQUENCE [LARGE SCALE GENOMIC DNA]</scope>
    <source>
        <strain evidence="1 2">2-80-2</strain>
    </source>
</reference>
<dbReference type="RefSeq" id="WP_147087715.1">
    <property type="nucleotide sequence ID" value="NZ_VORM01000024.1"/>
</dbReference>
<protein>
    <submittedName>
        <fullName evidence="1">DUF2490 domain-containing protein</fullName>
    </submittedName>
</protein>
<sequence>MKLHLLLFFLIVGLLKMHSQERFTAFFEPEFELTYQVTQHYEYSFGIENRNFVYKSARSDYEVKQVDLSHFSTFRLPSNSSIGLGVQYRFETMFDASEENELRLMQAYQWLMFSNRLENRFRTEQRFYKSTTKYRFRQEFALKFPLEGSVLSHFKTEAESLFELASSQKLELEQRFSIAFGINLAPKTSMTFAAQYRLANYTQVPAHELFFKLGFEVSL</sequence>